<name>A0AA39V215_9AGAR</name>
<accession>A0AA39V215</accession>
<comment type="caution">
    <text evidence="2">The sequence shown here is derived from an EMBL/GenBank/DDBJ whole genome shotgun (WGS) entry which is preliminary data.</text>
</comment>
<keyword evidence="1" id="KW-0472">Membrane</keyword>
<dbReference type="EMBL" id="JAUEPU010000005">
    <property type="protein sequence ID" value="KAK0502395.1"/>
    <property type="molecule type" value="Genomic_DNA"/>
</dbReference>
<evidence type="ECO:0000256" key="1">
    <source>
        <dbReference type="SAM" id="Phobius"/>
    </source>
</evidence>
<proteinExistence type="predicted"/>
<keyword evidence="3" id="KW-1185">Reference proteome</keyword>
<keyword evidence="1" id="KW-0812">Transmembrane</keyword>
<evidence type="ECO:0000313" key="3">
    <source>
        <dbReference type="Proteomes" id="UP001175228"/>
    </source>
</evidence>
<keyword evidence="1" id="KW-1133">Transmembrane helix</keyword>
<protein>
    <submittedName>
        <fullName evidence="2">Uncharacterized protein</fullName>
    </submittedName>
</protein>
<gene>
    <name evidence="2" type="ORF">EDD18DRAFT_1427406</name>
</gene>
<sequence>MTKRSSEDLKKLTVQQLNLMAPHQHVSLQKTAHELLMSLAAFQWVQQVCAKCSDAFRHVESSAHGFDDPQNDANARPYSVDTANYSGEGYSAESYHMTQNLRVLVWLSWVKSTPPAYCQSGFQVHQQIVHLNNKNAHGCASTTSRQRDMSIEVHIATKMEASFEQHFIDEAQDLFNTVDKAIAKTERSGTLRKYYRIDCIVCELIIDSSQHNMARFLSPSGCLLGTLYYSGNCKDAEYIAQRGPNYALKNLPHKYLGKLLYLTCIFILLSYSFIPILKL</sequence>
<reference evidence="2" key="1">
    <citation type="submission" date="2023-06" db="EMBL/GenBank/DDBJ databases">
        <authorList>
            <consortium name="Lawrence Berkeley National Laboratory"/>
            <person name="Ahrendt S."/>
            <person name="Sahu N."/>
            <person name="Indic B."/>
            <person name="Wong-Bajracharya J."/>
            <person name="Merenyi Z."/>
            <person name="Ke H.-M."/>
            <person name="Monk M."/>
            <person name="Kocsube S."/>
            <person name="Drula E."/>
            <person name="Lipzen A."/>
            <person name="Balint B."/>
            <person name="Henrissat B."/>
            <person name="Andreopoulos B."/>
            <person name="Martin F.M."/>
            <person name="Harder C.B."/>
            <person name="Rigling D."/>
            <person name="Ford K.L."/>
            <person name="Foster G.D."/>
            <person name="Pangilinan J."/>
            <person name="Papanicolaou A."/>
            <person name="Barry K."/>
            <person name="LaButti K."/>
            <person name="Viragh M."/>
            <person name="Koriabine M."/>
            <person name="Yan M."/>
            <person name="Riley R."/>
            <person name="Champramary S."/>
            <person name="Plett K.L."/>
            <person name="Tsai I.J."/>
            <person name="Slot J."/>
            <person name="Sipos G."/>
            <person name="Plett J."/>
            <person name="Nagy L.G."/>
            <person name="Grigoriev I.V."/>
        </authorList>
    </citation>
    <scope>NUCLEOTIDE SEQUENCE</scope>
    <source>
        <strain evidence="2">HWK02</strain>
    </source>
</reference>
<feature type="transmembrane region" description="Helical" evidence="1">
    <location>
        <begin position="259"/>
        <end position="277"/>
    </location>
</feature>
<organism evidence="2 3">
    <name type="scientific">Armillaria luteobubalina</name>
    <dbReference type="NCBI Taxonomy" id="153913"/>
    <lineage>
        <taxon>Eukaryota</taxon>
        <taxon>Fungi</taxon>
        <taxon>Dikarya</taxon>
        <taxon>Basidiomycota</taxon>
        <taxon>Agaricomycotina</taxon>
        <taxon>Agaricomycetes</taxon>
        <taxon>Agaricomycetidae</taxon>
        <taxon>Agaricales</taxon>
        <taxon>Marasmiineae</taxon>
        <taxon>Physalacriaceae</taxon>
        <taxon>Armillaria</taxon>
    </lineage>
</organism>
<evidence type="ECO:0000313" key="2">
    <source>
        <dbReference type="EMBL" id="KAK0502395.1"/>
    </source>
</evidence>
<dbReference type="AlphaFoldDB" id="A0AA39V215"/>
<dbReference type="Proteomes" id="UP001175228">
    <property type="component" value="Unassembled WGS sequence"/>
</dbReference>